<proteinExistence type="predicted"/>
<evidence type="ECO:0008006" key="5">
    <source>
        <dbReference type="Google" id="ProtNLM"/>
    </source>
</evidence>
<feature type="chain" id="PRO_5045501757" description="Lipoprotein" evidence="2">
    <location>
        <begin position="26"/>
        <end position="226"/>
    </location>
</feature>
<feature type="region of interest" description="Disordered" evidence="1">
    <location>
        <begin position="31"/>
        <end position="53"/>
    </location>
</feature>
<sequence>MPRSASTVGAVVALLSLIAVTGCGAGSAERADGAASAESGAPVETPTPTPTIEPVETIATTPISVEDYLSLTEERSADGGVKLEGVQDDYRALAAVFPLALPNVYAFPVESRAANNLDDEKKVQFSATYGENEVFHFWLDSTATAAYASHLRGDSTAANRYLDAIEDGYATPIRRHTIEDPENGYIADVVDSARRGIFGQMILQNVNPFLEIEQYEAVAAQAGDVF</sequence>
<gene>
    <name evidence="3" type="ORF">HCR76_00540</name>
</gene>
<protein>
    <recommendedName>
        <fullName evidence="5">Lipoprotein</fullName>
    </recommendedName>
</protein>
<keyword evidence="2" id="KW-0732">Signal</keyword>
<dbReference type="EMBL" id="CP061169">
    <property type="protein sequence ID" value="QPZ38636.1"/>
    <property type="molecule type" value="Genomic_DNA"/>
</dbReference>
<keyword evidence="4" id="KW-1185">Reference proteome</keyword>
<organism evidence="3 4">
    <name type="scientific">Paramicrobacterium chengjingii</name>
    <dbReference type="NCBI Taxonomy" id="2769067"/>
    <lineage>
        <taxon>Bacteria</taxon>
        <taxon>Bacillati</taxon>
        <taxon>Actinomycetota</taxon>
        <taxon>Actinomycetes</taxon>
        <taxon>Micrococcales</taxon>
        <taxon>Microbacteriaceae</taxon>
        <taxon>Paramicrobacterium</taxon>
    </lineage>
</organism>
<feature type="signal peptide" evidence="2">
    <location>
        <begin position="1"/>
        <end position="25"/>
    </location>
</feature>
<dbReference type="Proteomes" id="UP000662814">
    <property type="component" value="Chromosome"/>
</dbReference>
<dbReference type="PROSITE" id="PS51257">
    <property type="entry name" value="PROKAR_LIPOPROTEIN"/>
    <property type="match status" value="1"/>
</dbReference>
<reference evidence="3 4" key="1">
    <citation type="submission" date="2020-12" db="EMBL/GenBank/DDBJ databases">
        <title>Microbacterium sp. HY060.</title>
        <authorList>
            <person name="Zhou J."/>
        </authorList>
    </citation>
    <scope>NUCLEOTIDE SEQUENCE [LARGE SCALE GENOMIC DNA]</scope>
    <source>
        <strain evidence="3 4">HY60</strain>
    </source>
</reference>
<name>A0ABX6YIJ0_9MICO</name>
<evidence type="ECO:0000256" key="1">
    <source>
        <dbReference type="SAM" id="MobiDB-lite"/>
    </source>
</evidence>
<evidence type="ECO:0000313" key="3">
    <source>
        <dbReference type="EMBL" id="QPZ38636.1"/>
    </source>
</evidence>
<evidence type="ECO:0000313" key="4">
    <source>
        <dbReference type="Proteomes" id="UP000662814"/>
    </source>
</evidence>
<dbReference type="RefSeq" id="WP_166985921.1">
    <property type="nucleotide sequence ID" value="NZ_CP061169.1"/>
</dbReference>
<accession>A0ABX6YIJ0</accession>
<evidence type="ECO:0000256" key="2">
    <source>
        <dbReference type="SAM" id="SignalP"/>
    </source>
</evidence>